<organism evidence="2 3">
    <name type="scientific">Kitasatospora setae (strain ATCC 33774 / DSM 43861 / JCM 3304 / KCC A-0304 / NBRC 14216 / KM-6054)</name>
    <name type="common">Streptomyces setae</name>
    <dbReference type="NCBI Taxonomy" id="452652"/>
    <lineage>
        <taxon>Bacteria</taxon>
        <taxon>Bacillati</taxon>
        <taxon>Actinomycetota</taxon>
        <taxon>Actinomycetes</taxon>
        <taxon>Kitasatosporales</taxon>
        <taxon>Streptomycetaceae</taxon>
        <taxon>Kitasatospora</taxon>
    </lineage>
</organism>
<feature type="compositionally biased region" description="Basic and acidic residues" evidence="1">
    <location>
        <begin position="410"/>
        <end position="419"/>
    </location>
</feature>
<dbReference type="Proteomes" id="UP000007076">
    <property type="component" value="Chromosome"/>
</dbReference>
<evidence type="ECO:0000313" key="3">
    <source>
        <dbReference type="Proteomes" id="UP000007076"/>
    </source>
</evidence>
<dbReference type="PATRIC" id="fig|452652.3.peg.6437"/>
<evidence type="ECO:0008006" key="4">
    <source>
        <dbReference type="Google" id="ProtNLM"/>
    </source>
</evidence>
<feature type="region of interest" description="Disordered" evidence="1">
    <location>
        <begin position="623"/>
        <end position="645"/>
    </location>
</feature>
<name>E4N1Y9_KITSK</name>
<dbReference type="HOGENOM" id="CLU_016093_0_0_11"/>
<evidence type="ECO:0000256" key="1">
    <source>
        <dbReference type="SAM" id="MobiDB-lite"/>
    </source>
</evidence>
<feature type="compositionally biased region" description="Gly residues" evidence="1">
    <location>
        <begin position="846"/>
        <end position="856"/>
    </location>
</feature>
<feature type="region of interest" description="Disordered" evidence="1">
    <location>
        <begin position="840"/>
        <end position="862"/>
    </location>
</feature>
<dbReference type="EMBL" id="AP010968">
    <property type="protein sequence ID" value="BAJ32173.1"/>
    <property type="molecule type" value="Genomic_DNA"/>
</dbReference>
<dbReference type="KEGG" id="ksk:KSE_64140"/>
<keyword evidence="3" id="KW-1185">Reference proteome</keyword>
<feature type="compositionally biased region" description="Pro residues" evidence="1">
    <location>
        <begin position="420"/>
        <end position="433"/>
    </location>
</feature>
<reference evidence="2 3" key="1">
    <citation type="journal article" date="2010" name="DNA Res.">
        <title>Genome sequence of Kitasatospora setae NBRC 14216T: an evolutionary snapshot of the family Streptomycetaceae.</title>
        <authorList>
            <person name="Ichikawa N."/>
            <person name="Oguchi A."/>
            <person name="Ikeda H."/>
            <person name="Ishikawa J."/>
            <person name="Kitani S."/>
            <person name="Watanabe Y."/>
            <person name="Nakamura S."/>
            <person name="Katano Y."/>
            <person name="Kishi E."/>
            <person name="Sasagawa M."/>
            <person name="Ankai A."/>
            <person name="Fukui S."/>
            <person name="Hashimoto Y."/>
            <person name="Kamata S."/>
            <person name="Otoguro M."/>
            <person name="Tanikawa S."/>
            <person name="Nihira T."/>
            <person name="Horinouchi S."/>
            <person name="Ohnishi Y."/>
            <person name="Hayakawa M."/>
            <person name="Kuzuyama T."/>
            <person name="Arisawa A."/>
            <person name="Nomoto F."/>
            <person name="Miura H."/>
            <person name="Takahashi Y."/>
            <person name="Fujita N."/>
        </authorList>
    </citation>
    <scope>NUCLEOTIDE SEQUENCE [LARGE SCALE GENOMIC DNA]</scope>
    <source>
        <strain evidence="3">ATCC 33774 / DSM 43861 / JCM 3304 / KCC A-0304 / NBRC 14216 / KM-6054</strain>
    </source>
</reference>
<feature type="region of interest" description="Disordered" evidence="1">
    <location>
        <begin position="406"/>
        <end position="434"/>
    </location>
</feature>
<protein>
    <recommendedName>
        <fullName evidence="4">Secreted protein</fullName>
    </recommendedName>
</protein>
<proteinExistence type="predicted"/>
<dbReference type="STRING" id="452652.KSE_64140"/>
<dbReference type="RefSeq" id="WP_014139469.1">
    <property type="nucleotide sequence ID" value="NC_016109.1"/>
</dbReference>
<sequence length="911" mass="96058">MSAESLPVAIRKGVFLEVARLIEPMTDAERRAALPRLKELRRELRTGEHARAGAVTALLIAGAVCHTAPSGAAEWIAGRDFDVPSWAQRPLLALLDARPAAWQRDVALRLAHGLSLRPADPFGWDTPVPYEIAEYLLRRSDTPPPAEPGLVREWMRDRGSPEPRRWRAPLPPGPDLYARLRADGFTPVLAPLVFDADTVQQLSGPWAAKGPDQRWPAVLARLAAEGVIDRPAFLARGFARLVRGGAAGEQRTYLELLRALAPAAAELADNRRALLALLDGDSVVAGSALEWLAALDAAAPLGADEVAEAAGVLAARPEKKLVRALLAWLDRVAADGRTAVALSGIAGCFGHPDRQLQAQALKVLKRHIGPVEGESLLELRAAALLLDPAHAAAAAELLGLPVESGPLGAEQDRLPEPDRLPQPPRPAPAPAPLGTPAEVAEELAAALAADDESVRFERVLDGLVRQVWTDRAALAAALAPVLRPDNDWQALGRIARVATGATPAPRVLSALQSRRGRIFGHWEFRGPLGEFLAARLHETAWRLAADPVPFLLATPTRANGALEARELVTRLERYEELGIQPGPVDFAQALLRTAADGGGEGAERLTSDAGRRLAAWLRGGGLPRQTSTAVPAGTRRPGVQDWEGRRYADQPGLDEEQLDRLAIPALDVPGVDPDPGPPEAVRALLGPAAPFHRRSAVDDTTPSARWTALLPHHREELALRLVGQLADSARDAPVRGNARLLPLLAEADGPCGFAVHQALAYGLGAGHAEDRSATVDALLALAAQQQLDPDALGRETLELLAVGAVKPNRLAATLRELADPAPQTAWRVLAVLLPGLLDGPSSAPGAPGGPSGGPSGGRPPRGAAELVAVAVDTARRSGARGPIAAVTRTAARKGGTKLLAEARTLAALLGG</sequence>
<gene>
    <name evidence="2" type="ordered locus">KSE_64140</name>
</gene>
<evidence type="ECO:0000313" key="2">
    <source>
        <dbReference type="EMBL" id="BAJ32173.1"/>
    </source>
</evidence>
<dbReference type="AlphaFoldDB" id="E4N1Y9"/>
<accession>E4N1Y9</accession>
<dbReference type="eggNOG" id="ENOG502Z9S7">
    <property type="taxonomic scope" value="Bacteria"/>
</dbReference>